<evidence type="ECO:0000313" key="3">
    <source>
        <dbReference type="Proteomes" id="UP001642540"/>
    </source>
</evidence>
<evidence type="ECO:0000256" key="1">
    <source>
        <dbReference type="SAM" id="MobiDB-lite"/>
    </source>
</evidence>
<gene>
    <name evidence="2" type="ORF">ODALV1_LOCUS12142</name>
</gene>
<reference evidence="2 3" key="1">
    <citation type="submission" date="2024-08" db="EMBL/GenBank/DDBJ databases">
        <authorList>
            <person name="Cucini C."/>
            <person name="Frati F."/>
        </authorList>
    </citation>
    <scope>NUCLEOTIDE SEQUENCE [LARGE SCALE GENOMIC DNA]</scope>
</reference>
<sequence>MGSTGTDVLVNELLCATIHAILEGRTNDEILPSFVTFYEDDEIQIARQVVYKLIDKRFAKRSNAKEKDLNEIIGYLRGADFRGNDIKFAAINLSRVCTVYSGIGDERQLRSEVRELRTKFESLTSDLSTIKQLSSSLEGLAADMKVSNEAIKNLKAPTYLQAAKQSIRKGRQHTEPRRPATPPPSQIIAMNNGQYDRKESSDPEGDFMIVRNRRKTLKPKVAVGGAADSNIKAVERARVGILFLTRCTPDTTIDMIEQHIKQTSINYKLRDVELWNAKYKESYSSFKLCFELGNEKLSNFLREVILPDYWPAGTLIKPFGLKRDLRRTQNTQ</sequence>
<evidence type="ECO:0000313" key="2">
    <source>
        <dbReference type="EMBL" id="CAL8105662.1"/>
    </source>
</evidence>
<dbReference type="Proteomes" id="UP001642540">
    <property type="component" value="Unassembled WGS sequence"/>
</dbReference>
<feature type="region of interest" description="Disordered" evidence="1">
    <location>
        <begin position="167"/>
        <end position="189"/>
    </location>
</feature>
<proteinExistence type="predicted"/>
<organism evidence="2 3">
    <name type="scientific">Orchesella dallaii</name>
    <dbReference type="NCBI Taxonomy" id="48710"/>
    <lineage>
        <taxon>Eukaryota</taxon>
        <taxon>Metazoa</taxon>
        <taxon>Ecdysozoa</taxon>
        <taxon>Arthropoda</taxon>
        <taxon>Hexapoda</taxon>
        <taxon>Collembola</taxon>
        <taxon>Entomobryomorpha</taxon>
        <taxon>Entomobryoidea</taxon>
        <taxon>Orchesellidae</taxon>
        <taxon>Orchesellinae</taxon>
        <taxon>Orchesella</taxon>
    </lineage>
</organism>
<comment type="caution">
    <text evidence="2">The sequence shown here is derived from an EMBL/GenBank/DDBJ whole genome shotgun (WGS) entry which is preliminary data.</text>
</comment>
<keyword evidence="3" id="KW-1185">Reference proteome</keyword>
<dbReference type="EMBL" id="CAXLJM020000036">
    <property type="protein sequence ID" value="CAL8105662.1"/>
    <property type="molecule type" value="Genomic_DNA"/>
</dbReference>
<accession>A0ABP1QJY2</accession>
<name>A0ABP1QJY2_9HEXA</name>
<protein>
    <submittedName>
        <fullName evidence="2">Uncharacterized protein</fullName>
    </submittedName>
</protein>